<accession>A0A8H5HDB9</accession>
<evidence type="ECO:0000313" key="1">
    <source>
        <dbReference type="EMBL" id="KAF5381130.1"/>
    </source>
</evidence>
<dbReference type="AlphaFoldDB" id="A0A8H5HDB9"/>
<sequence length="188" mass="21527">MRRVARIRYQDRPVTVLSGPCCCTRSVIDDHETFPSLQPSKTMDSETYYVKGFSVNTRVLQQQIEVDDDDQNRNRKIDEASVQMSLYLREHGVKHVRCSGKRTDAFDPQDSQIMTVLSVGEEACGRSLQAVRQAPIHFPRIFLEMKDISLLSGPFVFETNRETLVLEPISKLAYSYFPPVLPQDNLKT</sequence>
<gene>
    <name evidence="1" type="ORF">D9757_009419</name>
</gene>
<protein>
    <submittedName>
        <fullName evidence="1">Uncharacterized protein</fullName>
    </submittedName>
</protein>
<proteinExistence type="predicted"/>
<dbReference type="Proteomes" id="UP000518752">
    <property type="component" value="Unassembled WGS sequence"/>
</dbReference>
<comment type="caution">
    <text evidence="1">The sequence shown here is derived from an EMBL/GenBank/DDBJ whole genome shotgun (WGS) entry which is preliminary data.</text>
</comment>
<organism evidence="1 2">
    <name type="scientific">Collybiopsis confluens</name>
    <dbReference type="NCBI Taxonomy" id="2823264"/>
    <lineage>
        <taxon>Eukaryota</taxon>
        <taxon>Fungi</taxon>
        <taxon>Dikarya</taxon>
        <taxon>Basidiomycota</taxon>
        <taxon>Agaricomycotina</taxon>
        <taxon>Agaricomycetes</taxon>
        <taxon>Agaricomycetidae</taxon>
        <taxon>Agaricales</taxon>
        <taxon>Marasmiineae</taxon>
        <taxon>Omphalotaceae</taxon>
        <taxon>Collybiopsis</taxon>
    </lineage>
</organism>
<reference evidence="1 2" key="1">
    <citation type="journal article" date="2020" name="ISME J.">
        <title>Uncovering the hidden diversity of litter-decomposition mechanisms in mushroom-forming fungi.</title>
        <authorList>
            <person name="Floudas D."/>
            <person name="Bentzer J."/>
            <person name="Ahren D."/>
            <person name="Johansson T."/>
            <person name="Persson P."/>
            <person name="Tunlid A."/>
        </authorList>
    </citation>
    <scope>NUCLEOTIDE SEQUENCE [LARGE SCALE GENOMIC DNA]</scope>
    <source>
        <strain evidence="1 2">CBS 406.79</strain>
    </source>
</reference>
<name>A0A8H5HDB9_9AGAR</name>
<dbReference type="EMBL" id="JAACJN010000061">
    <property type="protein sequence ID" value="KAF5381130.1"/>
    <property type="molecule type" value="Genomic_DNA"/>
</dbReference>
<keyword evidence="2" id="KW-1185">Reference proteome</keyword>
<evidence type="ECO:0000313" key="2">
    <source>
        <dbReference type="Proteomes" id="UP000518752"/>
    </source>
</evidence>